<accession>A0A1Y2I943</accession>
<name>A0A1Y2I943_TRAC3</name>
<dbReference type="AlphaFoldDB" id="A0A1Y2I943"/>
<evidence type="ECO:0000313" key="2">
    <source>
        <dbReference type="Proteomes" id="UP000193067"/>
    </source>
</evidence>
<protein>
    <submittedName>
        <fullName evidence="1">Uncharacterized protein</fullName>
    </submittedName>
</protein>
<gene>
    <name evidence="1" type="ORF">PYCCODRAFT_1117443</name>
</gene>
<reference evidence="1 2" key="1">
    <citation type="journal article" date="2015" name="Biotechnol. Biofuels">
        <title>Enhanced degradation of softwood versus hardwood by the white-rot fungus Pycnoporus coccineus.</title>
        <authorList>
            <person name="Couturier M."/>
            <person name="Navarro D."/>
            <person name="Chevret D."/>
            <person name="Henrissat B."/>
            <person name="Piumi F."/>
            <person name="Ruiz-Duenas F.J."/>
            <person name="Martinez A.T."/>
            <person name="Grigoriev I.V."/>
            <person name="Riley R."/>
            <person name="Lipzen A."/>
            <person name="Berrin J.G."/>
            <person name="Master E.R."/>
            <person name="Rosso M.N."/>
        </authorList>
    </citation>
    <scope>NUCLEOTIDE SEQUENCE [LARGE SCALE GENOMIC DNA]</scope>
    <source>
        <strain evidence="1 2">BRFM310</strain>
    </source>
</reference>
<proteinExistence type="predicted"/>
<dbReference type="EMBL" id="KZ084148">
    <property type="protein sequence ID" value="OSC97636.1"/>
    <property type="molecule type" value="Genomic_DNA"/>
</dbReference>
<evidence type="ECO:0000313" key="1">
    <source>
        <dbReference type="EMBL" id="OSC97636.1"/>
    </source>
</evidence>
<keyword evidence="2" id="KW-1185">Reference proteome</keyword>
<organism evidence="1 2">
    <name type="scientific">Trametes coccinea (strain BRFM310)</name>
    <name type="common">Pycnoporus coccineus</name>
    <dbReference type="NCBI Taxonomy" id="1353009"/>
    <lineage>
        <taxon>Eukaryota</taxon>
        <taxon>Fungi</taxon>
        <taxon>Dikarya</taxon>
        <taxon>Basidiomycota</taxon>
        <taxon>Agaricomycotina</taxon>
        <taxon>Agaricomycetes</taxon>
        <taxon>Polyporales</taxon>
        <taxon>Polyporaceae</taxon>
        <taxon>Trametes</taxon>
    </lineage>
</organism>
<dbReference type="Proteomes" id="UP000193067">
    <property type="component" value="Unassembled WGS sequence"/>
</dbReference>
<sequence length="199" mass="22366">MPPIPPPTSLSPLVPSSLHLLLPICMSIRTVLDRREDVSLLLLFALPSSLVPLSLCHHHRSRLPTVTYIYRPRVTLLPRLWHVSSFVFCSHHLFCVCLLSPLSSYPYPVRTRLWMGKEAAHALQLLGLASSSPLLNLCDLEPFRTTPTSTHPHSLSSICLYLSPRPTTYCIKHTLTTPRPRHRFVSLPASLHTASPIYS</sequence>